<sequence length="419" mass="45518">LDPKHIIEAGAKATHTRITLFAPGPITPRPISTNFHDDPAEEALWRSGFFGRHTPQQLIYTLVYLFGKLLGLRSGYHLRQLRYGTDGQLRLVIIKKQPRLNGSVSSISSSIVSLVPPANLDIASIRLVYTPDVDNLVANTNSNGATNSHFESNKFLASSEGSGEFADGYALGDTSSVNSLSGAGDKGEAATSVLASTLVSSGLQKLPWIPGGYLLEHYEAYNHERCVVCLHAFYACKRQNLMALRTDCYFLAWQTSTPSLLGLTTASKTSTLVPVSNTVSSTPNHPTIPSVWFRHRPIGHNYLSTIIHTIDAALHTANLAGTCGLSSRPSPVPNVSIRAKAPVASLLLESSAASGKKYTDEKYCQETLSSKRQSDSAFTLPTLQNLEQESRSGYPNLLQFFGVRVFIDALWAFPIAQLL</sequence>
<dbReference type="AlphaFoldDB" id="A0A448WUG1"/>
<dbReference type="OrthoDB" id="6264176at2759"/>
<feature type="non-terminal residue" evidence="5">
    <location>
        <position position="1"/>
    </location>
</feature>
<feature type="domain" description="ZMYM2-like/QRICH1 C-terminal" evidence="4">
    <location>
        <begin position="40"/>
        <end position="85"/>
    </location>
</feature>
<gene>
    <name evidence="5" type="ORF">PXEA_LOCUS13996</name>
</gene>
<keyword evidence="1" id="KW-1017">Isopeptide bond</keyword>
<keyword evidence="3" id="KW-0832">Ubl conjugation</keyword>
<keyword evidence="6" id="KW-1185">Reference proteome</keyword>
<comment type="caution">
    <text evidence="5">The sequence shown here is derived from an EMBL/GenBank/DDBJ whole genome shotgun (WGS) entry which is preliminary data.</text>
</comment>
<keyword evidence="2" id="KW-0597">Phosphoprotein</keyword>
<evidence type="ECO:0000256" key="1">
    <source>
        <dbReference type="ARBA" id="ARBA00022499"/>
    </source>
</evidence>
<dbReference type="InterPro" id="IPR021893">
    <property type="entry name" value="ZMYM2-like_C"/>
</dbReference>
<evidence type="ECO:0000313" key="6">
    <source>
        <dbReference type="Proteomes" id="UP000784294"/>
    </source>
</evidence>
<protein>
    <recommendedName>
        <fullName evidence="4">ZMYM2-like/QRICH1 C-terminal domain-containing protein</fullName>
    </recommendedName>
</protein>
<evidence type="ECO:0000256" key="3">
    <source>
        <dbReference type="ARBA" id="ARBA00022843"/>
    </source>
</evidence>
<evidence type="ECO:0000256" key="2">
    <source>
        <dbReference type="ARBA" id="ARBA00022553"/>
    </source>
</evidence>
<name>A0A448WUG1_9PLAT</name>
<dbReference type="EMBL" id="CAAALY010047007">
    <property type="protein sequence ID" value="VEL20556.1"/>
    <property type="molecule type" value="Genomic_DNA"/>
</dbReference>
<evidence type="ECO:0000259" key="4">
    <source>
        <dbReference type="Pfam" id="PF12012"/>
    </source>
</evidence>
<organism evidence="5 6">
    <name type="scientific">Protopolystoma xenopodis</name>
    <dbReference type="NCBI Taxonomy" id="117903"/>
    <lineage>
        <taxon>Eukaryota</taxon>
        <taxon>Metazoa</taxon>
        <taxon>Spiralia</taxon>
        <taxon>Lophotrochozoa</taxon>
        <taxon>Platyhelminthes</taxon>
        <taxon>Monogenea</taxon>
        <taxon>Polyopisthocotylea</taxon>
        <taxon>Polystomatidea</taxon>
        <taxon>Polystomatidae</taxon>
        <taxon>Protopolystoma</taxon>
    </lineage>
</organism>
<dbReference type="Proteomes" id="UP000784294">
    <property type="component" value="Unassembled WGS sequence"/>
</dbReference>
<proteinExistence type="predicted"/>
<reference evidence="5" key="1">
    <citation type="submission" date="2018-11" db="EMBL/GenBank/DDBJ databases">
        <authorList>
            <consortium name="Pathogen Informatics"/>
        </authorList>
    </citation>
    <scope>NUCLEOTIDE SEQUENCE</scope>
</reference>
<evidence type="ECO:0000313" key="5">
    <source>
        <dbReference type="EMBL" id="VEL20556.1"/>
    </source>
</evidence>
<dbReference type="Pfam" id="PF12012">
    <property type="entry name" value="DUF3504"/>
    <property type="match status" value="1"/>
</dbReference>
<accession>A0A448WUG1</accession>